<evidence type="ECO:0000256" key="1">
    <source>
        <dbReference type="SAM" id="SignalP"/>
    </source>
</evidence>
<sequence>MKARNRIKPLLTLCCALLLVAAGVFGTLAYLTGTDTVNNTFTVGNVKITLDEAKVTTDGTPVEGADRVKANEYHLLPGHTYTKDPTVTVEEGSDLSYVRMKVTFNNAKAIIALCTDPEFAEDGPTGVENAYPLIRMVKFVEANAPKWDGIIPDNMVETEEMLANAKYFVYDKPTDTLTYYFYYNETVAAPDGDVVLPVLFDKVTLPEWVTNDQLATLENFQITVVAEAIQADGFANAGAAWAAFNG</sequence>
<dbReference type="KEGG" id="vcop:MM50RIKEN_16610"/>
<gene>
    <name evidence="2" type="ORF">MM50RIKEN_16610</name>
</gene>
<dbReference type="InterPro" id="IPR023833">
    <property type="entry name" value="Signal_pept_SipW-depend-type"/>
</dbReference>
<keyword evidence="1" id="KW-0732">Signal</keyword>
<dbReference type="RefSeq" id="WP_213540546.1">
    <property type="nucleotide sequence ID" value="NZ_AP023418.1"/>
</dbReference>
<proteinExistence type="predicted"/>
<reference evidence="2" key="1">
    <citation type="submission" date="2020-09" db="EMBL/GenBank/DDBJ databases">
        <title>New species isolated from human feces.</title>
        <authorList>
            <person name="Kitahara M."/>
            <person name="Shigeno Y."/>
            <person name="Shime M."/>
            <person name="Matsumoto Y."/>
            <person name="Nakamura S."/>
            <person name="Motooka D."/>
            <person name="Fukuoka S."/>
            <person name="Nishikawa H."/>
            <person name="Benno Y."/>
        </authorList>
    </citation>
    <scope>NUCLEOTIDE SEQUENCE</scope>
    <source>
        <strain evidence="2">MM50</strain>
    </source>
</reference>
<accession>A0A810Q0P1</accession>
<dbReference type="AlphaFoldDB" id="A0A810Q0P1"/>
<feature type="signal peptide" evidence="1">
    <location>
        <begin position="1"/>
        <end position="29"/>
    </location>
</feature>
<keyword evidence="3" id="KW-1185">Reference proteome</keyword>
<protein>
    <recommendedName>
        <fullName evidence="4">SipW-cognate class signal peptide</fullName>
    </recommendedName>
</protein>
<evidence type="ECO:0000313" key="3">
    <source>
        <dbReference type="Proteomes" id="UP000681035"/>
    </source>
</evidence>
<organism evidence="2 3">
    <name type="scientific">Vescimonas coprocola</name>
    <dbReference type="NCBI Taxonomy" id="2714355"/>
    <lineage>
        <taxon>Bacteria</taxon>
        <taxon>Bacillati</taxon>
        <taxon>Bacillota</taxon>
        <taxon>Clostridia</taxon>
        <taxon>Eubacteriales</taxon>
        <taxon>Oscillospiraceae</taxon>
        <taxon>Vescimonas</taxon>
    </lineage>
</organism>
<feature type="chain" id="PRO_5038446306" description="SipW-cognate class signal peptide" evidence="1">
    <location>
        <begin position="30"/>
        <end position="246"/>
    </location>
</feature>
<dbReference type="Proteomes" id="UP000681035">
    <property type="component" value="Chromosome"/>
</dbReference>
<name>A0A810Q0P1_9FIRM</name>
<dbReference type="EMBL" id="AP023418">
    <property type="protein sequence ID" value="BCK81898.1"/>
    <property type="molecule type" value="Genomic_DNA"/>
</dbReference>
<evidence type="ECO:0008006" key="4">
    <source>
        <dbReference type="Google" id="ProtNLM"/>
    </source>
</evidence>
<evidence type="ECO:0000313" key="2">
    <source>
        <dbReference type="EMBL" id="BCK81898.1"/>
    </source>
</evidence>
<dbReference type="NCBIfam" id="TIGR04088">
    <property type="entry name" value="cognate_SipW"/>
    <property type="match status" value="1"/>
</dbReference>